<accession>A0AAD8RHV7</accession>
<dbReference type="Gene3D" id="3.30.559.10">
    <property type="entry name" value="Chloramphenicol acetyltransferase-like domain"/>
    <property type="match status" value="2"/>
</dbReference>
<gene>
    <name evidence="3" type="ORF">QYE76_025986</name>
</gene>
<keyword evidence="1" id="KW-0808">Transferase</keyword>
<dbReference type="InterPro" id="IPR023213">
    <property type="entry name" value="CAT-like_dom_sf"/>
</dbReference>
<dbReference type="PANTHER" id="PTHR31625">
    <property type="match status" value="1"/>
</dbReference>
<dbReference type="Pfam" id="PF02458">
    <property type="entry name" value="Transferase"/>
    <property type="match status" value="1"/>
</dbReference>
<evidence type="ECO:0000256" key="1">
    <source>
        <dbReference type="ARBA" id="ARBA00022679"/>
    </source>
</evidence>
<dbReference type="AlphaFoldDB" id="A0AAD8RHV7"/>
<evidence type="ECO:0000313" key="4">
    <source>
        <dbReference type="Proteomes" id="UP001231189"/>
    </source>
</evidence>
<evidence type="ECO:0000256" key="2">
    <source>
        <dbReference type="ARBA" id="ARBA00023315"/>
    </source>
</evidence>
<sequence>MPEPGRTVPLSPFDAYWVTLPPVRRVFLFPPSPLPFTDVVGVLRSSLERVLPAFHPFAGVLTYSPEPLSLSIVLPEGEGACSVAFVEAETDLEFDRLVEEYDEEALRQLAPDIRRDELPAPVMAAQVTEFVGGGGGVAVGVAVHHSAADGRGLWRFLEMWSAAAANVMEGPVWAGPEPLHDRRLVRFDGDDDLVRLYLQQLAPDFPRIAPKQDASSEQGRLLSRRTFTFAASAVRRLKQRLAAAANTGTVPSTFATIAAHGWVSIARASGFTDDTPVFAAFLADSRAHMSPPVPAAYIGNCVALCTTSLSGSELAGPDGPAMALHTIQEAVAEVKRDPLADRARWCTKFAAIPPGRAVILVGSPWFPAYGVDFGFGRPARVELASMNHDGEMALVAGREPGSVQVSVAIAAEKMPAFRGMFELECDRASAMPVSESSE</sequence>
<evidence type="ECO:0000313" key="3">
    <source>
        <dbReference type="EMBL" id="KAK1620469.1"/>
    </source>
</evidence>
<dbReference type="Proteomes" id="UP001231189">
    <property type="component" value="Unassembled WGS sequence"/>
</dbReference>
<dbReference type="GO" id="GO:0016747">
    <property type="term" value="F:acyltransferase activity, transferring groups other than amino-acyl groups"/>
    <property type="evidence" value="ECO:0007669"/>
    <property type="project" value="UniProtKB-ARBA"/>
</dbReference>
<proteinExistence type="predicted"/>
<keyword evidence="4" id="KW-1185">Reference proteome</keyword>
<protein>
    <submittedName>
        <fullName evidence="3">Uncharacterized protein</fullName>
    </submittedName>
</protein>
<dbReference type="InterPro" id="IPR051504">
    <property type="entry name" value="Plant_metabolite_acyltrans"/>
</dbReference>
<keyword evidence="2" id="KW-0012">Acyltransferase</keyword>
<reference evidence="3" key="1">
    <citation type="submission" date="2023-07" db="EMBL/GenBank/DDBJ databases">
        <title>A chromosome-level genome assembly of Lolium multiflorum.</title>
        <authorList>
            <person name="Chen Y."/>
            <person name="Copetti D."/>
            <person name="Kolliker R."/>
            <person name="Studer B."/>
        </authorList>
    </citation>
    <scope>NUCLEOTIDE SEQUENCE</scope>
    <source>
        <strain evidence="3">02402/16</strain>
        <tissue evidence="3">Leaf</tissue>
    </source>
</reference>
<comment type="caution">
    <text evidence="3">The sequence shown here is derived from an EMBL/GenBank/DDBJ whole genome shotgun (WGS) entry which is preliminary data.</text>
</comment>
<name>A0AAD8RHV7_LOLMU</name>
<organism evidence="3 4">
    <name type="scientific">Lolium multiflorum</name>
    <name type="common">Italian ryegrass</name>
    <name type="synonym">Lolium perenne subsp. multiflorum</name>
    <dbReference type="NCBI Taxonomy" id="4521"/>
    <lineage>
        <taxon>Eukaryota</taxon>
        <taxon>Viridiplantae</taxon>
        <taxon>Streptophyta</taxon>
        <taxon>Embryophyta</taxon>
        <taxon>Tracheophyta</taxon>
        <taxon>Spermatophyta</taxon>
        <taxon>Magnoliopsida</taxon>
        <taxon>Liliopsida</taxon>
        <taxon>Poales</taxon>
        <taxon>Poaceae</taxon>
        <taxon>BOP clade</taxon>
        <taxon>Pooideae</taxon>
        <taxon>Poodae</taxon>
        <taxon>Poeae</taxon>
        <taxon>Poeae Chloroplast Group 2 (Poeae type)</taxon>
        <taxon>Loliodinae</taxon>
        <taxon>Loliinae</taxon>
        <taxon>Lolium</taxon>
    </lineage>
</organism>
<dbReference type="EMBL" id="JAUUTY010000006">
    <property type="protein sequence ID" value="KAK1620469.1"/>
    <property type="molecule type" value="Genomic_DNA"/>
</dbReference>